<dbReference type="PROSITE" id="PS51257">
    <property type="entry name" value="PROKAR_LIPOPROTEIN"/>
    <property type="match status" value="1"/>
</dbReference>
<dbReference type="HOGENOM" id="CLU_066015_1_0_0"/>
<organism evidence="2">
    <name type="scientific">Candidatus Moduliflexus flocculans</name>
    <dbReference type="NCBI Taxonomy" id="1499966"/>
    <lineage>
        <taxon>Bacteria</taxon>
        <taxon>Candidatus Moduliflexota</taxon>
        <taxon>Candidatus Moduliflexia</taxon>
        <taxon>Candidatus Moduliflexales</taxon>
        <taxon>Candidatus Moduliflexaceae</taxon>
    </lineage>
</organism>
<keyword evidence="3" id="KW-1185">Reference proteome</keyword>
<dbReference type="EMBL" id="DF820455">
    <property type="protein sequence ID" value="GAK49262.1"/>
    <property type="molecule type" value="Genomic_DNA"/>
</dbReference>
<dbReference type="Proteomes" id="UP000030700">
    <property type="component" value="Unassembled WGS sequence"/>
</dbReference>
<accession>A0A0S6VWW8</accession>
<proteinExistence type="predicted"/>
<reference evidence="2" key="1">
    <citation type="journal article" date="2015" name="PeerJ">
        <title>First genomic representation of candidate bacterial phylum KSB3 points to enhanced environmental sensing as a trigger of wastewater bulking.</title>
        <authorList>
            <person name="Sekiguchi Y."/>
            <person name="Ohashi A."/>
            <person name="Parks D.H."/>
            <person name="Yamauchi T."/>
            <person name="Tyson G.W."/>
            <person name="Hugenholtz P."/>
        </authorList>
    </citation>
    <scope>NUCLEOTIDE SEQUENCE [LARGE SCALE GENOMIC DNA]</scope>
</reference>
<keyword evidence="1" id="KW-0732">Signal</keyword>
<dbReference type="STRING" id="1499966.U14_00483"/>
<protein>
    <recommendedName>
        <fullName evidence="4">Solute-binding protein family 3/N-terminal domain-containing protein</fullName>
    </recommendedName>
</protein>
<gene>
    <name evidence="2" type="ORF">U14_00483</name>
</gene>
<dbReference type="Gene3D" id="3.40.190.10">
    <property type="entry name" value="Periplasmic binding protein-like II"/>
    <property type="match status" value="2"/>
</dbReference>
<feature type="signal peptide" evidence="1">
    <location>
        <begin position="1"/>
        <end position="29"/>
    </location>
</feature>
<feature type="chain" id="PRO_5006631512" description="Solute-binding protein family 3/N-terminal domain-containing protein" evidence="1">
    <location>
        <begin position="30"/>
        <end position="306"/>
    </location>
</feature>
<dbReference type="SUPFAM" id="SSF53850">
    <property type="entry name" value="Periplasmic binding protein-like II"/>
    <property type="match status" value="1"/>
</dbReference>
<sequence length="306" mass="35504">MMRHKKMLFLVLFCWMIASCIAQIHLAQAQDGTSASMVIRHPTGQSEKDKRYEYMIKLLRLILEHTTEAYGAYELQPNTMPMTPERMIRDVVDGKLDVIQFPISERANAELLPIRIPMRKGLLGWRILLIRKEDQEKFAQVKTLEDLKQFRAGYGEQWADLPVLQANVGNVVTSNQYDALFVMLAGKRFDYLHRGLHEPWAELEARKEQLPNLQVEETILLHYPLGNYLYVSQNNPQLAKRLEEGFRAAIADGSFEQLFQAEYGEIIHKANIKQRILIEFTNPILPNDMLPDDSALWLTFEDLARY</sequence>
<name>A0A0S6VWW8_9BACT</name>
<evidence type="ECO:0000313" key="3">
    <source>
        <dbReference type="Proteomes" id="UP000030700"/>
    </source>
</evidence>
<evidence type="ECO:0000313" key="2">
    <source>
        <dbReference type="EMBL" id="GAK49262.1"/>
    </source>
</evidence>
<evidence type="ECO:0000256" key="1">
    <source>
        <dbReference type="SAM" id="SignalP"/>
    </source>
</evidence>
<evidence type="ECO:0008006" key="4">
    <source>
        <dbReference type="Google" id="ProtNLM"/>
    </source>
</evidence>
<dbReference type="AlphaFoldDB" id="A0A0S6VWW8"/>